<dbReference type="Pfam" id="PF02861">
    <property type="entry name" value="Clp_N"/>
    <property type="match status" value="1"/>
</dbReference>
<dbReference type="Proteomes" id="UP000568380">
    <property type="component" value="Unassembled WGS sequence"/>
</dbReference>
<sequence length="241" mass="25673">MDGTVRLDDIINAIKQRHPDGDPLGELSDAVFMGEHLGEVADHLIGHFVDRARHSGASWTEIGRSMGVTKQAAQKRFVTKEGSLGDDLSVYTRYTDRARRCVVGAMEAAKSTGHDHIEPAHIILGLLLEPEALAGRCMVALGAPLDTVREAMINSLPPGTGAPGPQIPFSAQGRKIMELTLREALRLGHNYVGTEHILLGALSLPDAAEVAAVIVLEGLGVTKEAAEREILRVLGEITGGS</sequence>
<evidence type="ECO:0000256" key="1">
    <source>
        <dbReference type="PROSITE-ProRule" id="PRU01251"/>
    </source>
</evidence>
<dbReference type="Gene3D" id="1.10.1780.10">
    <property type="entry name" value="Clp, N-terminal domain"/>
    <property type="match status" value="1"/>
</dbReference>
<feature type="domain" description="Clp R" evidence="2">
    <location>
        <begin position="91"/>
        <end position="236"/>
    </location>
</feature>
<name>A0A7W8AFU6_9ACTN</name>
<evidence type="ECO:0000313" key="3">
    <source>
        <dbReference type="EMBL" id="MBB5084964.1"/>
    </source>
</evidence>
<keyword evidence="1" id="KW-0677">Repeat</keyword>
<dbReference type="AlphaFoldDB" id="A0A7W8AFU6"/>
<evidence type="ECO:0000259" key="2">
    <source>
        <dbReference type="PROSITE" id="PS51903"/>
    </source>
</evidence>
<dbReference type="InterPro" id="IPR004176">
    <property type="entry name" value="Clp_R_N"/>
</dbReference>
<gene>
    <name evidence="3" type="ORF">HNR40_010475</name>
</gene>
<comment type="caution">
    <text evidence="3">The sequence shown here is derived from an EMBL/GenBank/DDBJ whole genome shotgun (WGS) entry which is preliminary data.</text>
</comment>
<dbReference type="PROSITE" id="PS51903">
    <property type="entry name" value="CLP_R"/>
    <property type="match status" value="1"/>
</dbReference>
<accession>A0A7W8AFU6</accession>
<organism evidence="3 4">
    <name type="scientific">Nonomuraea endophytica</name>
    <dbReference type="NCBI Taxonomy" id="714136"/>
    <lineage>
        <taxon>Bacteria</taxon>
        <taxon>Bacillati</taxon>
        <taxon>Actinomycetota</taxon>
        <taxon>Actinomycetes</taxon>
        <taxon>Streptosporangiales</taxon>
        <taxon>Streptosporangiaceae</taxon>
        <taxon>Nonomuraea</taxon>
    </lineage>
</organism>
<dbReference type="RefSeq" id="WP_184975887.1">
    <property type="nucleotide sequence ID" value="NZ_JACHIN010000028.1"/>
</dbReference>
<evidence type="ECO:0000313" key="4">
    <source>
        <dbReference type="Proteomes" id="UP000568380"/>
    </source>
</evidence>
<dbReference type="InterPro" id="IPR036628">
    <property type="entry name" value="Clp_N_dom_sf"/>
</dbReference>
<keyword evidence="4" id="KW-1185">Reference proteome</keyword>
<reference evidence="3 4" key="1">
    <citation type="submission" date="2020-08" db="EMBL/GenBank/DDBJ databases">
        <title>Genomic Encyclopedia of Type Strains, Phase IV (KMG-IV): sequencing the most valuable type-strain genomes for metagenomic binning, comparative biology and taxonomic classification.</title>
        <authorList>
            <person name="Goeker M."/>
        </authorList>
    </citation>
    <scope>NUCLEOTIDE SEQUENCE [LARGE SCALE GENOMIC DNA]</scope>
    <source>
        <strain evidence="3 4">DSM 45385</strain>
    </source>
</reference>
<protein>
    <recommendedName>
        <fullName evidence="2">Clp R domain-containing protein</fullName>
    </recommendedName>
</protein>
<dbReference type="SUPFAM" id="SSF81923">
    <property type="entry name" value="Double Clp-N motif"/>
    <property type="match status" value="1"/>
</dbReference>
<dbReference type="EMBL" id="JACHIN010000028">
    <property type="protein sequence ID" value="MBB5084964.1"/>
    <property type="molecule type" value="Genomic_DNA"/>
</dbReference>
<proteinExistence type="predicted"/>